<name>A0A0S4IN31_BODSA</name>
<dbReference type="InterPro" id="IPR018247">
    <property type="entry name" value="EF_Hand_1_Ca_BS"/>
</dbReference>
<dbReference type="AlphaFoldDB" id="A0A0S4IN31"/>
<evidence type="ECO:0000313" key="3">
    <source>
        <dbReference type="EMBL" id="CUE79226.1"/>
    </source>
</evidence>
<sequence>MRTAFRLFDMRGVGKIPTTEVPLLLYAVGIDVSYDDVCSALITITGDMLQHVDFADVKKLVEFMSLSPDSDEEAAAVYDLICRRYASSNDSAHNSGDEHISSSVGVLDDPSATPQVVMLPSTVSRLLAFAAPFASGTRGSMFTVEKLFERMDADGDGVVSRAEWVEYVSKNSGNNNETEDADSS</sequence>
<dbReference type="InterPro" id="IPR011992">
    <property type="entry name" value="EF-hand-dom_pair"/>
</dbReference>
<dbReference type="InterPro" id="IPR002048">
    <property type="entry name" value="EF_hand_dom"/>
</dbReference>
<proteinExistence type="predicted"/>
<gene>
    <name evidence="3" type="ORF">BSAL_56410</name>
</gene>
<dbReference type="Proteomes" id="UP000051952">
    <property type="component" value="Unassembled WGS sequence"/>
</dbReference>
<dbReference type="EMBL" id="CYKH01000195">
    <property type="protein sequence ID" value="CUE79226.1"/>
    <property type="molecule type" value="Genomic_DNA"/>
</dbReference>
<dbReference type="GO" id="GO:0005509">
    <property type="term" value="F:calcium ion binding"/>
    <property type="evidence" value="ECO:0007669"/>
    <property type="project" value="InterPro"/>
</dbReference>
<evidence type="ECO:0000259" key="2">
    <source>
        <dbReference type="PROSITE" id="PS50222"/>
    </source>
</evidence>
<keyword evidence="4" id="KW-1185">Reference proteome</keyword>
<dbReference type="PROSITE" id="PS50222">
    <property type="entry name" value="EF_HAND_2"/>
    <property type="match status" value="1"/>
</dbReference>
<evidence type="ECO:0000313" key="4">
    <source>
        <dbReference type="Proteomes" id="UP000051952"/>
    </source>
</evidence>
<dbReference type="VEuPathDB" id="TriTrypDB:BSAL_56410"/>
<dbReference type="Gene3D" id="1.10.238.10">
    <property type="entry name" value="EF-hand"/>
    <property type="match status" value="1"/>
</dbReference>
<accession>A0A0S4IN31</accession>
<dbReference type="SUPFAM" id="SSF47473">
    <property type="entry name" value="EF-hand"/>
    <property type="match status" value="1"/>
</dbReference>
<dbReference type="PROSITE" id="PS00018">
    <property type="entry name" value="EF_HAND_1"/>
    <property type="match status" value="1"/>
</dbReference>
<reference evidence="4" key="1">
    <citation type="submission" date="2015-09" db="EMBL/GenBank/DDBJ databases">
        <authorList>
            <consortium name="Pathogen Informatics"/>
        </authorList>
    </citation>
    <scope>NUCLEOTIDE SEQUENCE [LARGE SCALE GENOMIC DNA]</scope>
    <source>
        <strain evidence="4">Lake Konstanz</strain>
    </source>
</reference>
<protein>
    <submittedName>
        <fullName evidence="3">Calcium-binding protein, putative</fullName>
    </submittedName>
</protein>
<evidence type="ECO:0000256" key="1">
    <source>
        <dbReference type="ARBA" id="ARBA00022837"/>
    </source>
</evidence>
<organism evidence="3 4">
    <name type="scientific">Bodo saltans</name>
    <name type="common">Flagellated protozoan</name>
    <dbReference type="NCBI Taxonomy" id="75058"/>
    <lineage>
        <taxon>Eukaryota</taxon>
        <taxon>Discoba</taxon>
        <taxon>Euglenozoa</taxon>
        <taxon>Kinetoplastea</taxon>
        <taxon>Metakinetoplastina</taxon>
        <taxon>Eubodonida</taxon>
        <taxon>Bodonidae</taxon>
        <taxon>Bodo</taxon>
    </lineage>
</organism>
<feature type="domain" description="EF-hand" evidence="2">
    <location>
        <begin position="139"/>
        <end position="174"/>
    </location>
</feature>
<keyword evidence="1" id="KW-0106">Calcium</keyword>